<dbReference type="InterPro" id="IPR008807">
    <property type="entry name" value="ROS_MUCR"/>
</dbReference>
<feature type="region of interest" description="Disordered" evidence="1">
    <location>
        <begin position="427"/>
        <end position="473"/>
    </location>
</feature>
<evidence type="ECO:0000313" key="3">
    <source>
        <dbReference type="EMBL" id="PAV68910.1"/>
    </source>
</evidence>
<dbReference type="GO" id="GO:0006355">
    <property type="term" value="P:regulation of DNA-templated transcription"/>
    <property type="evidence" value="ECO:0007669"/>
    <property type="project" value="InterPro"/>
</dbReference>
<evidence type="ECO:0000256" key="2">
    <source>
        <dbReference type="SAM" id="Phobius"/>
    </source>
</evidence>
<comment type="caution">
    <text evidence="3">The sequence shown here is derived from an EMBL/GenBank/DDBJ whole genome shotgun (WGS) entry which is preliminary data.</text>
</comment>
<feature type="transmembrane region" description="Helical" evidence="2">
    <location>
        <begin position="159"/>
        <end position="178"/>
    </location>
</feature>
<dbReference type="InterPro" id="IPR041920">
    <property type="entry name" value="ROS/MUCR_sf"/>
</dbReference>
<organism evidence="3 4">
    <name type="scientific">Diploscapter pachys</name>
    <dbReference type="NCBI Taxonomy" id="2018661"/>
    <lineage>
        <taxon>Eukaryota</taxon>
        <taxon>Metazoa</taxon>
        <taxon>Ecdysozoa</taxon>
        <taxon>Nematoda</taxon>
        <taxon>Chromadorea</taxon>
        <taxon>Rhabditida</taxon>
        <taxon>Rhabditina</taxon>
        <taxon>Rhabditomorpha</taxon>
        <taxon>Rhabditoidea</taxon>
        <taxon>Rhabditidae</taxon>
        <taxon>Diploscapter</taxon>
    </lineage>
</organism>
<dbReference type="AlphaFoldDB" id="A0A2A2K4U5"/>
<dbReference type="OrthoDB" id="10061386at2759"/>
<dbReference type="Gene3D" id="1.10.10.1550">
    <property type="entry name" value="ROS/MUCR transcriptional regulator protein"/>
    <property type="match status" value="1"/>
</dbReference>
<proteinExistence type="predicted"/>
<dbReference type="GO" id="GO:0003677">
    <property type="term" value="F:DNA binding"/>
    <property type="evidence" value="ECO:0007669"/>
    <property type="project" value="InterPro"/>
</dbReference>
<feature type="compositionally biased region" description="Basic and acidic residues" evidence="1">
    <location>
        <begin position="452"/>
        <end position="463"/>
    </location>
</feature>
<dbReference type="EMBL" id="LIAE01009663">
    <property type="protein sequence ID" value="PAV68910.1"/>
    <property type="molecule type" value="Genomic_DNA"/>
</dbReference>
<accession>A0A2A2K4U5</accession>
<name>A0A2A2K4U5_9BILA</name>
<evidence type="ECO:0000256" key="1">
    <source>
        <dbReference type="SAM" id="MobiDB-lite"/>
    </source>
</evidence>
<dbReference type="GO" id="GO:0008270">
    <property type="term" value="F:zinc ion binding"/>
    <property type="evidence" value="ECO:0007669"/>
    <property type="project" value="InterPro"/>
</dbReference>
<keyword evidence="4" id="KW-1185">Reference proteome</keyword>
<reference evidence="3 4" key="1">
    <citation type="journal article" date="2017" name="Curr. Biol.">
        <title>Genome architecture and evolution of a unichromosomal asexual nematode.</title>
        <authorList>
            <person name="Fradin H."/>
            <person name="Zegar C."/>
            <person name="Gutwein M."/>
            <person name="Lucas J."/>
            <person name="Kovtun M."/>
            <person name="Corcoran D."/>
            <person name="Baugh L.R."/>
            <person name="Kiontke K."/>
            <person name="Gunsalus K."/>
            <person name="Fitch D.H."/>
            <person name="Piano F."/>
        </authorList>
    </citation>
    <scope>NUCLEOTIDE SEQUENCE [LARGE SCALE GENOMIC DNA]</scope>
    <source>
        <strain evidence="3">PF1309</strain>
    </source>
</reference>
<protein>
    <submittedName>
        <fullName evidence="3">Uncharacterized protein</fullName>
    </submittedName>
</protein>
<keyword evidence="2" id="KW-0472">Membrane</keyword>
<gene>
    <name evidence="3" type="ORF">WR25_26016</name>
</gene>
<dbReference type="Pfam" id="PF05443">
    <property type="entry name" value="ROS_MUCR"/>
    <property type="match status" value="1"/>
</dbReference>
<keyword evidence="2" id="KW-0812">Transmembrane</keyword>
<feature type="transmembrane region" description="Helical" evidence="2">
    <location>
        <begin position="184"/>
        <end position="204"/>
    </location>
</feature>
<sequence>MQEPGSVVAALVAPSREPSEATRSAIEAWVRDHQSSRAVVAIEAAAGAVLNDLLEDFGRTYSWNEVRRLPGVPEFRSMTDLAKRLRVISGRLREQHGADQVMQVHHSGRSALWLSFEVPPEPAPDASGIVYTERPVEMTWLGRLIYGRLPSRSRWSAPGVYPTLLVTVPFFLSLYGFYHGLFTANAWLVVLSMAIFANLVWVVFHRLSLPVNQAWRVEWPYVRGDGKFGVIHTRARSDGRPLFRLYGMDVMGSRDGLSGSAGPIRWNICSRSIIQRGKAGGFMNDSGEKMSMVAQNDPVELATELTIAWLSNPNTRVSSEDVPVFLQRMHEAVSALEASGSVTGTGDATEAPQAYAPAVSVRKSLARSDAIISMIDGKPYKTLRRHLKGHGLTPEQYRQRYGLKADYPMVAPDYSEARRDMAKKIGLGRKPRQAEAEAVGTAEVSDGGPEGSAERPLVRREGGDGVDGSGEPIDDIGHVVEAIGEIDGEVEEFGVVARAVCGGHGEAVEVEDVGSHFGRLVIVTVGEVVTKVFEVADGGEDRAGVDGSEAFVAAVAALVPVHEPWRPLAIACADPGARAAARRRGEVFIDLFAGNGSLIQGVVLEGYSGKGVRAMHWTDTIKRHDYDLALVDVMNDVELAPERRVLAGAAVGVEIDLAWLSAGELLEAFEALQGDVARGVKRGEGYAALDAIITDANPFQMRLWYLLSDTSIEAAVEMLGWLKGLLYARGRASVTLREAGVPQIHWAHEDALEEPNAADIMGCDHRIDGVGRGWFVPGDAEGLDGIAGGDDILVGAGVFATLNGDGIGVLERG</sequence>
<dbReference type="Proteomes" id="UP000218231">
    <property type="component" value="Unassembled WGS sequence"/>
</dbReference>
<keyword evidence="2" id="KW-1133">Transmembrane helix</keyword>
<evidence type="ECO:0000313" key="4">
    <source>
        <dbReference type="Proteomes" id="UP000218231"/>
    </source>
</evidence>